<dbReference type="EMBL" id="KN818291">
    <property type="protein sequence ID" value="KIL60943.1"/>
    <property type="molecule type" value="Genomic_DNA"/>
</dbReference>
<accession>A0A0C2RZ49</accession>
<dbReference type="EMBL" id="KN818490">
    <property type="protein sequence ID" value="KIL55640.1"/>
    <property type="molecule type" value="Genomic_DNA"/>
</dbReference>
<dbReference type="Proteomes" id="UP000054549">
    <property type="component" value="Unassembled WGS sequence"/>
</dbReference>
<dbReference type="AlphaFoldDB" id="A0A0C2RZ49"/>
<keyword evidence="3" id="KW-1185">Reference proteome</keyword>
<evidence type="ECO:0000313" key="1">
    <source>
        <dbReference type="EMBL" id="KIL55640.1"/>
    </source>
</evidence>
<dbReference type="HOGENOM" id="CLU_2440367_0_0_1"/>
<gene>
    <name evidence="1" type="ORF">M378DRAFT_577237</name>
    <name evidence="2" type="ORF">M378DRAFT_904082</name>
</gene>
<evidence type="ECO:0000313" key="2">
    <source>
        <dbReference type="EMBL" id="KIL60943.1"/>
    </source>
</evidence>
<sequence length="90" mass="10045">MGQHYFGAVGYHVQSLELGTLMSDSTRPQLCSSLSRASDINHLYIPSLSGWCEPSKKDHGPLSAMYVSANRFHPPTCRRGQRLFDVKACF</sequence>
<reference evidence="1 3" key="1">
    <citation type="submission" date="2014-04" db="EMBL/GenBank/DDBJ databases">
        <title>Evolutionary Origins and Diversification of the Mycorrhizal Mutualists.</title>
        <authorList>
            <consortium name="DOE Joint Genome Institute"/>
            <consortium name="Mycorrhizal Genomics Consortium"/>
            <person name="Kohler A."/>
            <person name="Kuo A."/>
            <person name="Nagy L.G."/>
            <person name="Floudas D."/>
            <person name="Copeland A."/>
            <person name="Barry K.W."/>
            <person name="Cichocki N."/>
            <person name="Veneault-Fourrey C."/>
            <person name="LaButti K."/>
            <person name="Lindquist E.A."/>
            <person name="Lipzen A."/>
            <person name="Lundell T."/>
            <person name="Morin E."/>
            <person name="Murat C."/>
            <person name="Riley R."/>
            <person name="Ohm R."/>
            <person name="Sun H."/>
            <person name="Tunlid A."/>
            <person name="Henrissat B."/>
            <person name="Grigoriev I.V."/>
            <person name="Hibbett D.S."/>
            <person name="Martin F."/>
        </authorList>
    </citation>
    <scope>NUCLEOTIDE SEQUENCE [LARGE SCALE GENOMIC DNA]</scope>
    <source>
        <strain evidence="1 3">Koide BX008</strain>
    </source>
</reference>
<organism evidence="1 3">
    <name type="scientific">Amanita muscaria (strain Koide BX008)</name>
    <dbReference type="NCBI Taxonomy" id="946122"/>
    <lineage>
        <taxon>Eukaryota</taxon>
        <taxon>Fungi</taxon>
        <taxon>Dikarya</taxon>
        <taxon>Basidiomycota</taxon>
        <taxon>Agaricomycotina</taxon>
        <taxon>Agaricomycetes</taxon>
        <taxon>Agaricomycetidae</taxon>
        <taxon>Agaricales</taxon>
        <taxon>Pluteineae</taxon>
        <taxon>Amanitaceae</taxon>
        <taxon>Amanita</taxon>
    </lineage>
</organism>
<protein>
    <submittedName>
        <fullName evidence="1">Uncharacterized protein</fullName>
    </submittedName>
</protein>
<evidence type="ECO:0000313" key="3">
    <source>
        <dbReference type="Proteomes" id="UP000054549"/>
    </source>
</evidence>
<proteinExistence type="predicted"/>
<name>A0A0C2RZ49_AMAMK</name>